<dbReference type="InterPro" id="IPR050492">
    <property type="entry name" value="Bact_metal-bind_prot9"/>
</dbReference>
<comment type="similarity">
    <text evidence="2 6">Belongs to the bacterial solute-binding protein 9 family.</text>
</comment>
<dbReference type="InterPro" id="IPR006128">
    <property type="entry name" value="Lipoprotein_PsaA-like"/>
</dbReference>
<accession>A0A5N7MFA0</accession>
<evidence type="ECO:0000256" key="9">
    <source>
        <dbReference type="SAM" id="SignalP"/>
    </source>
</evidence>
<dbReference type="PRINTS" id="PR00691">
    <property type="entry name" value="ADHESINB"/>
</dbReference>
<feature type="coiled-coil region" evidence="7">
    <location>
        <begin position="166"/>
        <end position="193"/>
    </location>
</feature>
<dbReference type="RefSeq" id="WP_152710391.1">
    <property type="nucleotide sequence ID" value="NZ_VOSJ01000015.1"/>
</dbReference>
<dbReference type="SUPFAM" id="SSF53807">
    <property type="entry name" value="Helical backbone' metal receptor"/>
    <property type="match status" value="1"/>
</dbReference>
<evidence type="ECO:0000256" key="8">
    <source>
        <dbReference type="SAM" id="MobiDB-lite"/>
    </source>
</evidence>
<dbReference type="Gene3D" id="3.40.50.1980">
    <property type="entry name" value="Nitrogenase molybdenum iron protein domain"/>
    <property type="match status" value="2"/>
</dbReference>
<dbReference type="PANTHER" id="PTHR42953">
    <property type="entry name" value="HIGH-AFFINITY ZINC UPTAKE SYSTEM PROTEIN ZNUA-RELATED"/>
    <property type="match status" value="1"/>
</dbReference>
<evidence type="ECO:0000256" key="7">
    <source>
        <dbReference type="SAM" id="Coils"/>
    </source>
</evidence>
<keyword evidence="4" id="KW-0479">Metal-binding</keyword>
<dbReference type="OrthoDB" id="9793396at2"/>
<organism evidence="10 11">
    <name type="scientific">Microvirga tunisiensis</name>
    <dbReference type="NCBI Taxonomy" id="2108360"/>
    <lineage>
        <taxon>Bacteria</taxon>
        <taxon>Pseudomonadati</taxon>
        <taxon>Pseudomonadota</taxon>
        <taxon>Alphaproteobacteria</taxon>
        <taxon>Hyphomicrobiales</taxon>
        <taxon>Methylobacteriaceae</taxon>
        <taxon>Microvirga</taxon>
    </lineage>
</organism>
<evidence type="ECO:0000256" key="1">
    <source>
        <dbReference type="ARBA" id="ARBA00004196"/>
    </source>
</evidence>
<protein>
    <submittedName>
        <fullName evidence="10">Metal ABC transporter substrate-binding protein</fullName>
    </submittedName>
</protein>
<dbReference type="CDD" id="cd01137">
    <property type="entry name" value="PsaA"/>
    <property type="match status" value="1"/>
</dbReference>
<feature type="compositionally biased region" description="Basic and acidic residues" evidence="8">
    <location>
        <begin position="113"/>
        <end position="136"/>
    </location>
</feature>
<gene>
    <name evidence="10" type="ORF">FS320_07120</name>
</gene>
<evidence type="ECO:0000256" key="6">
    <source>
        <dbReference type="RuleBase" id="RU003512"/>
    </source>
</evidence>
<feature type="region of interest" description="Disordered" evidence="8">
    <location>
        <begin position="113"/>
        <end position="139"/>
    </location>
</feature>
<evidence type="ECO:0000313" key="11">
    <source>
        <dbReference type="Proteomes" id="UP000403266"/>
    </source>
</evidence>
<dbReference type="AlphaFoldDB" id="A0A5N7MFA0"/>
<dbReference type="PRINTS" id="PR00690">
    <property type="entry name" value="ADHESNFAMILY"/>
</dbReference>
<feature type="signal peptide" evidence="9">
    <location>
        <begin position="1"/>
        <end position="26"/>
    </location>
</feature>
<keyword evidence="5 9" id="KW-0732">Signal</keyword>
<evidence type="ECO:0000256" key="4">
    <source>
        <dbReference type="ARBA" id="ARBA00022723"/>
    </source>
</evidence>
<name>A0A5N7MFA0_9HYPH</name>
<evidence type="ECO:0000256" key="3">
    <source>
        <dbReference type="ARBA" id="ARBA00022448"/>
    </source>
</evidence>
<keyword evidence="3 6" id="KW-0813">Transport</keyword>
<dbReference type="InterPro" id="IPR006127">
    <property type="entry name" value="ZnuA-like"/>
</dbReference>
<reference evidence="10 11" key="1">
    <citation type="journal article" date="2019" name="Syst. Appl. Microbiol.">
        <title>Microvirga tunisiensis sp. nov., a root nodule symbiotic bacterium isolated from Lupinus micranthus and L. luteus grown in Northern Tunisia.</title>
        <authorList>
            <person name="Msaddak A."/>
            <person name="Rejili M."/>
            <person name="Duran D."/>
            <person name="Mars M."/>
            <person name="Palacios J.M."/>
            <person name="Ruiz-Argueso T."/>
            <person name="Rey L."/>
            <person name="Imperial J."/>
        </authorList>
    </citation>
    <scope>NUCLEOTIDE SEQUENCE [LARGE SCALE GENOMIC DNA]</scope>
    <source>
        <strain evidence="10 11">Lmie10</strain>
    </source>
</reference>
<dbReference type="InterPro" id="IPR006129">
    <property type="entry name" value="AdhesinB"/>
</dbReference>
<dbReference type="GO" id="GO:0007155">
    <property type="term" value="P:cell adhesion"/>
    <property type="evidence" value="ECO:0007669"/>
    <property type="project" value="InterPro"/>
</dbReference>
<keyword evidence="11" id="KW-1185">Reference proteome</keyword>
<feature type="chain" id="PRO_5030135355" evidence="9">
    <location>
        <begin position="27"/>
        <end position="309"/>
    </location>
</feature>
<dbReference type="GO" id="GO:0046872">
    <property type="term" value="F:metal ion binding"/>
    <property type="evidence" value="ECO:0007669"/>
    <property type="project" value="UniProtKB-KW"/>
</dbReference>
<dbReference type="PANTHER" id="PTHR42953:SF1">
    <property type="entry name" value="METAL-BINDING PROTEIN HI_0362-RELATED"/>
    <property type="match status" value="1"/>
</dbReference>
<comment type="subcellular location">
    <subcellularLocation>
        <location evidence="1">Cell envelope</location>
    </subcellularLocation>
</comment>
<proteinExistence type="inferred from homology"/>
<keyword evidence="7" id="KW-0175">Coiled coil</keyword>
<sequence length="309" mass="32918">MLTRKAAVSLLAGCLALAASSLPAAAQIADKLKVVATFSILGDMVRNVGGERVEVATLVGPNGDAHVYSPTPADGRRLTEAKIVFTNGLKFEGWIDRLVKSSGTGAEKVEAAKGVKPLKGEEEGHRQGHDHGHGGSDPHAWQSIGNAKIYVANIRDALIAADEAGKATYQANAASYLKRLDEVEAEVKGLVAKIPLERRRIITSHDAFGYFEEAYGIDVVAPQGVSTESEASAKDVARIIQQIKRERIAAVFVENVSDARLMERIAKETGATIGSRVYSDALSEPNGPAGTYIDMMRHNIRAFSAALSS</sequence>
<dbReference type="Proteomes" id="UP000403266">
    <property type="component" value="Unassembled WGS sequence"/>
</dbReference>
<evidence type="ECO:0000256" key="5">
    <source>
        <dbReference type="ARBA" id="ARBA00022729"/>
    </source>
</evidence>
<dbReference type="GO" id="GO:0030313">
    <property type="term" value="C:cell envelope"/>
    <property type="evidence" value="ECO:0007669"/>
    <property type="project" value="UniProtKB-SubCell"/>
</dbReference>
<dbReference type="GO" id="GO:0030001">
    <property type="term" value="P:metal ion transport"/>
    <property type="evidence" value="ECO:0007669"/>
    <property type="project" value="InterPro"/>
</dbReference>
<evidence type="ECO:0000313" key="10">
    <source>
        <dbReference type="EMBL" id="MPR25009.1"/>
    </source>
</evidence>
<evidence type="ECO:0000256" key="2">
    <source>
        <dbReference type="ARBA" id="ARBA00011028"/>
    </source>
</evidence>
<dbReference type="Pfam" id="PF01297">
    <property type="entry name" value="ZnuA"/>
    <property type="match status" value="1"/>
</dbReference>
<comment type="caution">
    <text evidence="10">The sequence shown here is derived from an EMBL/GenBank/DDBJ whole genome shotgun (WGS) entry which is preliminary data.</text>
</comment>
<dbReference type="EMBL" id="VOSK01000015">
    <property type="protein sequence ID" value="MPR25009.1"/>
    <property type="molecule type" value="Genomic_DNA"/>
</dbReference>